<evidence type="ECO:0000256" key="1">
    <source>
        <dbReference type="ARBA" id="ARBA00004651"/>
    </source>
</evidence>
<keyword evidence="14" id="KW-1185">Reference proteome</keyword>
<dbReference type="Pfam" id="PF00924">
    <property type="entry name" value="MS_channel_2nd"/>
    <property type="match status" value="1"/>
</dbReference>
<dbReference type="InterPro" id="IPR023408">
    <property type="entry name" value="MscS_beta-dom_sf"/>
</dbReference>
<evidence type="ECO:0000259" key="9">
    <source>
        <dbReference type="Pfam" id="PF00924"/>
    </source>
</evidence>
<dbReference type="GO" id="GO:0008381">
    <property type="term" value="F:mechanosensitive monoatomic ion channel activity"/>
    <property type="evidence" value="ECO:0007669"/>
    <property type="project" value="InterPro"/>
</dbReference>
<feature type="domain" description="Moderate conductance mechanosensitive channel YbiO-like transmembrane helix 1" evidence="12">
    <location>
        <begin position="445"/>
        <end position="523"/>
    </location>
</feature>
<dbReference type="InterPro" id="IPR006685">
    <property type="entry name" value="MscS_channel_2nd"/>
</dbReference>
<evidence type="ECO:0000259" key="12">
    <source>
        <dbReference type="Pfam" id="PF25392"/>
    </source>
</evidence>
<gene>
    <name evidence="13" type="ORF">CR159_08675</name>
</gene>
<evidence type="ECO:0000313" key="13">
    <source>
        <dbReference type="EMBL" id="PLC50506.1"/>
    </source>
</evidence>
<dbReference type="Pfam" id="PF21088">
    <property type="entry name" value="MS_channel_1st"/>
    <property type="match status" value="1"/>
</dbReference>
<dbReference type="PANTHER" id="PTHR30460:SF0">
    <property type="entry name" value="MODERATE CONDUCTANCE MECHANOSENSITIVE CHANNEL YBIO"/>
    <property type="match status" value="1"/>
</dbReference>
<evidence type="ECO:0000256" key="6">
    <source>
        <dbReference type="ARBA" id="ARBA00023136"/>
    </source>
</evidence>
<organism evidence="13 14">
    <name type="scientific">Pollutimonas subterranea</name>
    <dbReference type="NCBI Taxonomy" id="2045210"/>
    <lineage>
        <taxon>Bacteria</taxon>
        <taxon>Pseudomonadati</taxon>
        <taxon>Pseudomonadota</taxon>
        <taxon>Betaproteobacteria</taxon>
        <taxon>Burkholderiales</taxon>
        <taxon>Alcaligenaceae</taxon>
        <taxon>Pollutimonas</taxon>
    </lineage>
</organism>
<dbReference type="EMBL" id="PDNW01000005">
    <property type="protein sequence ID" value="PLC50506.1"/>
    <property type="molecule type" value="Genomic_DNA"/>
</dbReference>
<feature type="compositionally biased region" description="Polar residues" evidence="7">
    <location>
        <begin position="104"/>
        <end position="116"/>
    </location>
</feature>
<dbReference type="PANTHER" id="PTHR30460">
    <property type="entry name" value="MODERATE CONDUCTANCE MECHANOSENSITIVE CHANNEL YBIO"/>
    <property type="match status" value="1"/>
</dbReference>
<comment type="subcellular location">
    <subcellularLocation>
        <location evidence="1">Cell membrane</location>
        <topology evidence="1">Multi-pass membrane protein</topology>
    </subcellularLocation>
</comment>
<feature type="transmembrane region" description="Helical" evidence="8">
    <location>
        <begin position="287"/>
        <end position="307"/>
    </location>
</feature>
<dbReference type="InterPro" id="IPR011066">
    <property type="entry name" value="MscS_channel_C_sf"/>
</dbReference>
<dbReference type="InterPro" id="IPR049278">
    <property type="entry name" value="MS_channel_C"/>
</dbReference>
<evidence type="ECO:0000313" key="14">
    <source>
        <dbReference type="Proteomes" id="UP000234190"/>
    </source>
</evidence>
<keyword evidence="6 8" id="KW-0472">Membrane</keyword>
<dbReference type="Proteomes" id="UP000234190">
    <property type="component" value="Unassembled WGS sequence"/>
</dbReference>
<dbReference type="Pfam" id="PF21082">
    <property type="entry name" value="MS_channel_3rd"/>
    <property type="match status" value="1"/>
</dbReference>
<feature type="transmembrane region" description="Helical" evidence="8">
    <location>
        <begin position="415"/>
        <end position="434"/>
    </location>
</feature>
<reference evidence="13 14" key="1">
    <citation type="submission" date="2017-10" db="EMBL/GenBank/DDBJ databases">
        <title>Two draft genome sequences of Pusillimonas sp. strains isolated from a nitrate- and radionuclide-contaminated groundwater in Russia.</title>
        <authorList>
            <person name="Grouzdev D.S."/>
            <person name="Tourova T.P."/>
            <person name="Goeva M.A."/>
            <person name="Babich T.L."/>
            <person name="Sokolova D.S."/>
            <person name="Abdullin R."/>
            <person name="Poltaraus A.B."/>
            <person name="Toshchakov S.V."/>
            <person name="Nazina T.N."/>
        </authorList>
    </citation>
    <scope>NUCLEOTIDE SEQUENCE [LARGE SCALE GENOMIC DNA]</scope>
    <source>
        <strain evidence="13 14">JR1/69-3-13</strain>
    </source>
</reference>
<evidence type="ECO:0000256" key="2">
    <source>
        <dbReference type="ARBA" id="ARBA00008017"/>
    </source>
</evidence>
<feature type="domain" description="Mechanosensitive ion channel MscS C-terminal" evidence="10">
    <location>
        <begin position="730"/>
        <end position="781"/>
    </location>
</feature>
<feature type="transmembrane region" description="Helical" evidence="8">
    <location>
        <begin position="364"/>
        <end position="383"/>
    </location>
</feature>
<dbReference type="SUPFAM" id="SSF82689">
    <property type="entry name" value="Mechanosensitive channel protein MscS (YggB), C-terminal domain"/>
    <property type="match status" value="1"/>
</dbReference>
<dbReference type="OrthoDB" id="6500477at2"/>
<protein>
    <submittedName>
        <fullName evidence="13">Mechanosensitive ion channel protein</fullName>
    </submittedName>
</protein>
<dbReference type="Gene3D" id="2.30.30.60">
    <property type="match status" value="1"/>
</dbReference>
<keyword evidence="5 8" id="KW-1133">Transmembrane helix</keyword>
<accession>A0A2N4U662</accession>
<comment type="caution">
    <text evidence="13">The sequence shown here is derived from an EMBL/GenBank/DDBJ whole genome shotgun (WGS) entry which is preliminary data.</text>
</comment>
<evidence type="ECO:0000256" key="4">
    <source>
        <dbReference type="ARBA" id="ARBA00022692"/>
    </source>
</evidence>
<dbReference type="SUPFAM" id="SSF50182">
    <property type="entry name" value="Sm-like ribonucleoproteins"/>
    <property type="match status" value="1"/>
</dbReference>
<feature type="region of interest" description="Disordered" evidence="7">
    <location>
        <begin position="104"/>
        <end position="134"/>
    </location>
</feature>
<feature type="transmembrane region" description="Helical" evidence="8">
    <location>
        <begin position="532"/>
        <end position="557"/>
    </location>
</feature>
<name>A0A2N4U662_9BURK</name>
<evidence type="ECO:0000259" key="10">
    <source>
        <dbReference type="Pfam" id="PF21082"/>
    </source>
</evidence>
<feature type="transmembrane region" description="Helical" evidence="8">
    <location>
        <begin position="446"/>
        <end position="467"/>
    </location>
</feature>
<feature type="compositionally biased region" description="Low complexity" evidence="7">
    <location>
        <begin position="820"/>
        <end position="847"/>
    </location>
</feature>
<proteinExistence type="inferred from homology"/>
<feature type="transmembrane region" description="Helical" evidence="8">
    <location>
        <begin position="335"/>
        <end position="358"/>
    </location>
</feature>
<dbReference type="AlphaFoldDB" id="A0A2N4U662"/>
<dbReference type="Gene3D" id="1.10.287.1260">
    <property type="match status" value="1"/>
</dbReference>
<evidence type="ECO:0000256" key="7">
    <source>
        <dbReference type="SAM" id="MobiDB-lite"/>
    </source>
</evidence>
<feature type="domain" description="Mechanosensitive ion channel MscS" evidence="9">
    <location>
        <begin position="624"/>
        <end position="688"/>
    </location>
</feature>
<feature type="domain" description="Mechanosensitive ion channel transmembrane helices 2/3" evidence="11">
    <location>
        <begin position="582"/>
        <end position="622"/>
    </location>
</feature>
<dbReference type="Pfam" id="PF25392">
    <property type="entry name" value="MS_channel_TM1"/>
    <property type="match status" value="1"/>
</dbReference>
<feature type="transmembrane region" description="Helical" evidence="8">
    <location>
        <begin position="186"/>
        <end position="209"/>
    </location>
</feature>
<dbReference type="InterPro" id="IPR057485">
    <property type="entry name" value="YbiO-like_TM1"/>
</dbReference>
<dbReference type="InterPro" id="IPR045276">
    <property type="entry name" value="YbiO_bact"/>
</dbReference>
<dbReference type="InterPro" id="IPR011014">
    <property type="entry name" value="MscS_channel_TM-2"/>
</dbReference>
<evidence type="ECO:0000256" key="8">
    <source>
        <dbReference type="SAM" id="Phobius"/>
    </source>
</evidence>
<sequence length="847" mass="91490">MLPFCQSTLSHVLFHLHVQKEIRRVTTSTVRNILIPQFFRQLSAALILMAAMLAQSSHAQEAAEASSTPDASYGVLADLLENDQTRKKLIEQLRALAAPVANKSASTAATDQTGQERSAEANRALPPSATPEDAPISQKVALSLERFTSGLAHDMSDTADVFMALIKGEPAIDGVTRQWATPLKTLLIALLTVLASYFVFRMLAGIGFARLNAWIKKDSPPSVGPQAHGPALPVRHGPWRSKFATQTLSRKLLGVAAALVVDVAATLLAATAGYIATLTVAGQNPGASLFALQFLSAFVMIEVAKAVSRGIFATRYEQLRLLPLSPEAANYWNHWLTLLIGVIGYTLLVIVPLVGAVFRPSVGQLLGLVIMLAVYFYGVRVIWKNRKAVKASLVGLADKSSVALFGTLIRVLSRTWHLIAIAYFTVLLVVSQTAQQQALAFMARATAQTAAAVLIGMMLASGLSSLLSHRIMLPGKWRQSFPTLESRINTYVPVVLKGLRLLILIVVTLVVLDAWHAFNLVDWLQSDHGQAAIAMVLHLGIILLIATLSWTVIASIIEHRLDASSSNPSEREKTLLMLFRNATAIVIATMTILVVLSQIGINIGPLIAGAGVAGLAIGFGAQKLVQDVITGVFIQLENGMNRNDTVEVGSLFGTVEKITIRSVGIRTLDGGYHMVPFSSIDQLTNHTRDYGYHYGEYNIAHRENVDDAIAQMELAFKDLMQDPVLAQEVMEEISIPGVTALNQNGFTIRVLIKTTPGNQWMIQRGFNKLLKRRFDEAGIELPYPHTVLHFGHDKSGDAQPVDVRFVDTLKEVTEAADGKAPASSDQAADAPALAGPARGPAAGKENA</sequence>
<evidence type="ECO:0000259" key="11">
    <source>
        <dbReference type="Pfam" id="PF21088"/>
    </source>
</evidence>
<dbReference type="SUPFAM" id="SSF82861">
    <property type="entry name" value="Mechanosensitive channel protein MscS (YggB), transmembrane region"/>
    <property type="match status" value="1"/>
</dbReference>
<comment type="similarity">
    <text evidence="2">Belongs to the MscS (TC 1.A.23) family.</text>
</comment>
<keyword evidence="3" id="KW-1003">Cell membrane</keyword>
<keyword evidence="4 8" id="KW-0812">Transmembrane</keyword>
<feature type="transmembrane region" description="Helical" evidence="8">
    <location>
        <begin position="578"/>
        <end position="597"/>
    </location>
</feature>
<evidence type="ECO:0000256" key="3">
    <source>
        <dbReference type="ARBA" id="ARBA00022475"/>
    </source>
</evidence>
<dbReference type="InterPro" id="IPR049142">
    <property type="entry name" value="MS_channel_1st"/>
</dbReference>
<feature type="transmembrane region" description="Helical" evidence="8">
    <location>
        <begin position="488"/>
        <end position="512"/>
    </location>
</feature>
<evidence type="ECO:0000256" key="5">
    <source>
        <dbReference type="ARBA" id="ARBA00022989"/>
    </source>
</evidence>
<dbReference type="GO" id="GO:0005886">
    <property type="term" value="C:plasma membrane"/>
    <property type="evidence" value="ECO:0007669"/>
    <property type="project" value="UniProtKB-SubCell"/>
</dbReference>
<feature type="region of interest" description="Disordered" evidence="7">
    <location>
        <begin position="814"/>
        <end position="847"/>
    </location>
</feature>
<feature type="transmembrane region" description="Helical" evidence="8">
    <location>
        <begin position="252"/>
        <end position="275"/>
    </location>
</feature>
<dbReference type="InterPro" id="IPR010920">
    <property type="entry name" value="LSM_dom_sf"/>
</dbReference>
<dbReference type="Gene3D" id="3.30.70.100">
    <property type="match status" value="1"/>
</dbReference>